<sequence>MKLGMLDQSPIPAGQTAREALVASARLAQLGEELGYTRYWIAEHHDLQGLASSVPEVMLGYIGAQTKSIRIGSGAVLLPHYRPYKVAETYNLLATLFPGRIDIGIGRAPGGSAEATTALSGRFLEEVWKLPDSIRELLHFLHGDFPEDHLYAKVKAAPVPDIPPEPWLLGTSGKSAKLAAELGISYAFGQFMSDKNGADLLRMYHESFQGGRGARPQSLLTVSVICAETAERAEEIAASSLLWRVLQAKGEGSGVPSIEEAKLYPYSPEEQSMVQQMKESMLIGDPQTVKKQLLSLREASGADEMMMVTITHDFADRLQSYRLLARELL</sequence>
<dbReference type="SUPFAM" id="SSF51679">
    <property type="entry name" value="Bacterial luciferase-like"/>
    <property type="match status" value="1"/>
</dbReference>
<dbReference type="Proteomes" id="UP001156102">
    <property type="component" value="Unassembled WGS sequence"/>
</dbReference>
<evidence type="ECO:0000256" key="1">
    <source>
        <dbReference type="ARBA" id="ARBA00007789"/>
    </source>
</evidence>
<comment type="similarity">
    <text evidence="1">To bacterial alkanal monooxygenase alpha and beta chains.</text>
</comment>
<organism evidence="3 4">
    <name type="scientific">Ectobacillus ponti</name>
    <dbReference type="NCBI Taxonomy" id="2961894"/>
    <lineage>
        <taxon>Bacteria</taxon>
        <taxon>Bacillati</taxon>
        <taxon>Bacillota</taxon>
        <taxon>Bacilli</taxon>
        <taxon>Bacillales</taxon>
        <taxon>Bacillaceae</taxon>
        <taxon>Ectobacillus</taxon>
    </lineage>
</organism>
<dbReference type="EMBL" id="JANCLT010000011">
    <property type="protein sequence ID" value="MCP8970380.1"/>
    <property type="molecule type" value="Genomic_DNA"/>
</dbReference>
<dbReference type="NCBIfam" id="TIGR03558">
    <property type="entry name" value="oxido_grp_1"/>
    <property type="match status" value="1"/>
</dbReference>
<dbReference type="GO" id="GO:0016705">
    <property type="term" value="F:oxidoreductase activity, acting on paired donors, with incorporation or reduction of molecular oxygen"/>
    <property type="evidence" value="ECO:0007669"/>
    <property type="project" value="InterPro"/>
</dbReference>
<feature type="domain" description="Luciferase-like" evidence="2">
    <location>
        <begin position="1"/>
        <end position="302"/>
    </location>
</feature>
<dbReference type="PANTHER" id="PTHR30137:SF19">
    <property type="entry name" value="LUCIFERASE-LIKE MONOOXYGENASE"/>
    <property type="match status" value="1"/>
</dbReference>
<dbReference type="AlphaFoldDB" id="A0AA41XCG9"/>
<comment type="caution">
    <text evidence="3">The sequence shown here is derived from an EMBL/GenBank/DDBJ whole genome shotgun (WGS) entry which is preliminary data.</text>
</comment>
<keyword evidence="4" id="KW-1185">Reference proteome</keyword>
<dbReference type="InterPro" id="IPR011251">
    <property type="entry name" value="Luciferase-like_dom"/>
</dbReference>
<accession>A0AA41XCG9</accession>
<dbReference type="Pfam" id="PF00296">
    <property type="entry name" value="Bac_luciferase"/>
    <property type="match status" value="1"/>
</dbReference>
<evidence type="ECO:0000313" key="3">
    <source>
        <dbReference type="EMBL" id="MCP8970380.1"/>
    </source>
</evidence>
<dbReference type="FunFam" id="3.20.20.30:FF:000002">
    <property type="entry name" value="LLM class flavin-dependent oxidoreductase"/>
    <property type="match status" value="1"/>
</dbReference>
<proteinExistence type="predicted"/>
<name>A0AA41XCG9_9BACI</name>
<protein>
    <submittedName>
        <fullName evidence="3">LLM class flavin-dependent oxidoreductase</fullName>
    </submittedName>
</protein>
<dbReference type="InterPro" id="IPR019949">
    <property type="entry name" value="CmoO-like"/>
</dbReference>
<evidence type="ECO:0000313" key="4">
    <source>
        <dbReference type="Proteomes" id="UP001156102"/>
    </source>
</evidence>
<dbReference type="InterPro" id="IPR050766">
    <property type="entry name" value="Bact_Lucif_Oxidored"/>
</dbReference>
<reference evidence="3" key="1">
    <citation type="submission" date="2022-07" db="EMBL/GenBank/DDBJ databases">
        <authorList>
            <person name="Li W.-J."/>
            <person name="Deng Q.-Q."/>
        </authorList>
    </citation>
    <scope>NUCLEOTIDE SEQUENCE</scope>
    <source>
        <strain evidence="3">SYSU M60031</strain>
    </source>
</reference>
<dbReference type="PANTHER" id="PTHR30137">
    <property type="entry name" value="LUCIFERASE-LIKE MONOOXYGENASE"/>
    <property type="match status" value="1"/>
</dbReference>
<dbReference type="GO" id="GO:0005829">
    <property type="term" value="C:cytosol"/>
    <property type="evidence" value="ECO:0007669"/>
    <property type="project" value="TreeGrafter"/>
</dbReference>
<dbReference type="Gene3D" id="3.20.20.30">
    <property type="entry name" value="Luciferase-like domain"/>
    <property type="match status" value="1"/>
</dbReference>
<dbReference type="InterPro" id="IPR036661">
    <property type="entry name" value="Luciferase-like_sf"/>
</dbReference>
<dbReference type="RefSeq" id="WP_254760381.1">
    <property type="nucleotide sequence ID" value="NZ_JANCLT010000011.1"/>
</dbReference>
<evidence type="ECO:0000259" key="2">
    <source>
        <dbReference type="Pfam" id="PF00296"/>
    </source>
</evidence>
<gene>
    <name evidence="3" type="ORF">NK662_17805</name>
</gene>